<reference evidence="3 5" key="2">
    <citation type="submission" date="2018-08" db="EMBL/GenBank/DDBJ databases">
        <title>Genetic Globetrotter - A new plasmid hitch-hiking vast phylogenetic and geographic distances.</title>
        <authorList>
            <person name="Vollmers J."/>
            <person name="Petersen J."/>
        </authorList>
    </citation>
    <scope>NUCLEOTIDE SEQUENCE [LARGE SCALE GENOMIC DNA]</scope>
    <source>
        <strain evidence="3 5">DSM 26383</strain>
    </source>
</reference>
<name>A0A0T5PDB0_9RHOB</name>
<proteinExistence type="predicted"/>
<keyword evidence="4" id="KW-1185">Reference proteome</keyword>
<evidence type="ECO:0000313" key="5">
    <source>
        <dbReference type="Proteomes" id="UP000325785"/>
    </source>
</evidence>
<dbReference type="RefSeq" id="WP_057813614.1">
    <property type="nucleotide sequence ID" value="NZ_CP031598.1"/>
</dbReference>
<feature type="transmembrane region" description="Helical" evidence="1">
    <location>
        <begin position="32"/>
        <end position="54"/>
    </location>
</feature>
<protein>
    <submittedName>
        <fullName evidence="2">Uncharacterized protein</fullName>
    </submittedName>
</protein>
<reference evidence="2 4" key="1">
    <citation type="submission" date="2015-04" db="EMBL/GenBank/DDBJ databases">
        <title>The draft genome sequence of Roseovarius indicus B108T.</title>
        <authorList>
            <person name="Li G."/>
            <person name="Lai Q."/>
            <person name="Shao Z."/>
            <person name="Yan P."/>
        </authorList>
    </citation>
    <scope>NUCLEOTIDE SEQUENCE [LARGE SCALE GENOMIC DNA]</scope>
    <source>
        <strain evidence="2 4">B108</strain>
    </source>
</reference>
<dbReference type="OrthoDB" id="9994295at2"/>
<keyword evidence="1" id="KW-0812">Transmembrane</keyword>
<dbReference type="STRING" id="540747.SAMN04488031_103389"/>
<feature type="transmembrane region" description="Helical" evidence="1">
    <location>
        <begin position="90"/>
        <end position="108"/>
    </location>
</feature>
<dbReference type="EMBL" id="CP031598">
    <property type="protein sequence ID" value="QEW26179.1"/>
    <property type="molecule type" value="Genomic_DNA"/>
</dbReference>
<dbReference type="Proteomes" id="UP000325785">
    <property type="component" value="Chromosome"/>
</dbReference>
<dbReference type="KEGG" id="rid:RIdsm_01976"/>
<evidence type="ECO:0000313" key="4">
    <source>
        <dbReference type="Proteomes" id="UP000051401"/>
    </source>
</evidence>
<keyword evidence="1" id="KW-1133">Transmembrane helix</keyword>
<sequence>MLNAILLSFFFGMPAIVAVVTARNLTFPPARALMFWGGCVAVALAAVVVIPMLACSGSLMTGYDTCLGSTALGATVSGTLPLQILAGKVYLLAGIPLALFAHAANLLLGRKTGPA</sequence>
<accession>A0A0T5PDB0</accession>
<keyword evidence="1" id="KW-0472">Membrane</keyword>
<dbReference type="Proteomes" id="UP000051401">
    <property type="component" value="Unassembled WGS sequence"/>
</dbReference>
<evidence type="ECO:0000256" key="1">
    <source>
        <dbReference type="SAM" id="Phobius"/>
    </source>
</evidence>
<dbReference type="AlphaFoldDB" id="A0A0T5PDB0"/>
<gene>
    <name evidence="3" type="ORF">RIdsm_01976</name>
    <name evidence="2" type="ORF">XM52_04240</name>
</gene>
<organism evidence="2 4">
    <name type="scientific">Roseovarius indicus</name>
    <dbReference type="NCBI Taxonomy" id="540747"/>
    <lineage>
        <taxon>Bacteria</taxon>
        <taxon>Pseudomonadati</taxon>
        <taxon>Pseudomonadota</taxon>
        <taxon>Alphaproteobacteria</taxon>
        <taxon>Rhodobacterales</taxon>
        <taxon>Roseobacteraceae</taxon>
        <taxon>Roseovarius</taxon>
    </lineage>
</organism>
<dbReference type="PATRIC" id="fig|540747.5.peg.2422"/>
<evidence type="ECO:0000313" key="3">
    <source>
        <dbReference type="EMBL" id="QEW26179.1"/>
    </source>
</evidence>
<evidence type="ECO:0000313" key="2">
    <source>
        <dbReference type="EMBL" id="KRS18894.1"/>
    </source>
</evidence>
<dbReference type="EMBL" id="LAXI01000002">
    <property type="protein sequence ID" value="KRS18894.1"/>
    <property type="molecule type" value="Genomic_DNA"/>
</dbReference>